<evidence type="ECO:0000313" key="2">
    <source>
        <dbReference type="Proteomes" id="UP000050969"/>
    </source>
</evidence>
<name>A0A0R2MVP8_9LACO</name>
<accession>A0A0R2MVP8</accession>
<dbReference type="EMBL" id="JQCE01000058">
    <property type="protein sequence ID" value="KRO15885.1"/>
    <property type="molecule type" value="Genomic_DNA"/>
</dbReference>
<dbReference type="OrthoDB" id="2301896at2"/>
<gene>
    <name evidence="1" type="ORF">IV56_GL002075</name>
</gene>
<reference evidence="1 2" key="1">
    <citation type="journal article" date="2015" name="Genome Announc.">
        <title>Expanding the biotechnology potential of lactobacilli through comparative genomics of 213 strains and associated genera.</title>
        <authorList>
            <person name="Sun Z."/>
            <person name="Harris H.M."/>
            <person name="McCann A."/>
            <person name="Guo C."/>
            <person name="Argimon S."/>
            <person name="Zhang W."/>
            <person name="Yang X."/>
            <person name="Jeffery I.B."/>
            <person name="Cooney J.C."/>
            <person name="Kagawa T.F."/>
            <person name="Liu W."/>
            <person name="Song Y."/>
            <person name="Salvetti E."/>
            <person name="Wrobel A."/>
            <person name="Rasinkangas P."/>
            <person name="Parkhill J."/>
            <person name="Rea M.C."/>
            <person name="O'Sullivan O."/>
            <person name="Ritari J."/>
            <person name="Douillard F.P."/>
            <person name="Paul Ross R."/>
            <person name="Yang R."/>
            <person name="Briner A.E."/>
            <person name="Felis G.E."/>
            <person name="de Vos W.M."/>
            <person name="Barrangou R."/>
            <person name="Klaenhammer T.R."/>
            <person name="Caufield P.W."/>
            <person name="Cui Y."/>
            <person name="Zhang H."/>
            <person name="O'Toole P.W."/>
        </authorList>
    </citation>
    <scope>NUCLEOTIDE SEQUENCE [LARGE SCALE GENOMIC DNA]</scope>
    <source>
        <strain evidence="1 2">DSM 24301</strain>
    </source>
</reference>
<protein>
    <submittedName>
        <fullName evidence="1">Uncharacterized protein</fullName>
    </submittedName>
</protein>
<dbReference type="PATRIC" id="fig|1293598.4.peg.2164"/>
<evidence type="ECO:0000313" key="1">
    <source>
        <dbReference type="EMBL" id="KRO15885.1"/>
    </source>
</evidence>
<proteinExistence type="predicted"/>
<comment type="caution">
    <text evidence="1">The sequence shown here is derived from an EMBL/GenBank/DDBJ whole genome shotgun (WGS) entry which is preliminary data.</text>
</comment>
<organism evidence="1 2">
    <name type="scientific">Lacticaseibacillus saniviri JCM 17471 = DSM 24301</name>
    <dbReference type="NCBI Taxonomy" id="1293598"/>
    <lineage>
        <taxon>Bacteria</taxon>
        <taxon>Bacillati</taxon>
        <taxon>Bacillota</taxon>
        <taxon>Bacilli</taxon>
        <taxon>Lactobacillales</taxon>
        <taxon>Lactobacillaceae</taxon>
        <taxon>Lacticaseibacillus</taxon>
    </lineage>
</organism>
<keyword evidence="2" id="KW-1185">Reference proteome</keyword>
<dbReference type="RefSeq" id="WP_054777852.1">
    <property type="nucleotide sequence ID" value="NZ_BBBX01000020.1"/>
</dbReference>
<dbReference type="InterPro" id="IPR006524">
    <property type="entry name" value="ArpU-like"/>
</dbReference>
<dbReference type="AlphaFoldDB" id="A0A0R2MVP8"/>
<dbReference type="NCBIfam" id="TIGR01637">
    <property type="entry name" value="phage_arpU"/>
    <property type="match status" value="1"/>
</dbReference>
<dbReference type="Proteomes" id="UP000050969">
    <property type="component" value="Unassembled WGS sequence"/>
</dbReference>
<sequence>MGRATQRFSRINIDKTADNAAAVLSDYPRRRAMASRWSLSLQSPQITGMPRSDSYGNKAEEQITRHVDDQQFVKKCEVIVREIMPDVAQDENWAKILDYYYMKQLGTDEVIMDRLGYSHSAYYYAKKQALCAFAEVWPPFPNELLVFNQRNS</sequence>